<organism evidence="3 4">
    <name type="scientific">Cucurbita argyrosperma subsp. sororia</name>
    <dbReference type="NCBI Taxonomy" id="37648"/>
    <lineage>
        <taxon>Eukaryota</taxon>
        <taxon>Viridiplantae</taxon>
        <taxon>Streptophyta</taxon>
        <taxon>Embryophyta</taxon>
        <taxon>Tracheophyta</taxon>
        <taxon>Spermatophyta</taxon>
        <taxon>Magnoliopsida</taxon>
        <taxon>eudicotyledons</taxon>
        <taxon>Gunneridae</taxon>
        <taxon>Pentapetalae</taxon>
        <taxon>rosids</taxon>
        <taxon>fabids</taxon>
        <taxon>Cucurbitales</taxon>
        <taxon>Cucurbitaceae</taxon>
        <taxon>Cucurbiteae</taxon>
        <taxon>Cucurbita</taxon>
    </lineage>
</organism>
<evidence type="ECO:0000313" key="3">
    <source>
        <dbReference type="EMBL" id="KAG6574787.1"/>
    </source>
</evidence>
<evidence type="ECO:0000259" key="2">
    <source>
        <dbReference type="Pfam" id="PF10258"/>
    </source>
</evidence>
<dbReference type="InterPro" id="IPR039047">
    <property type="entry name" value="PHAX"/>
</dbReference>
<keyword evidence="4" id="KW-1185">Reference proteome</keyword>
<feature type="compositionally biased region" description="Basic and acidic residues" evidence="1">
    <location>
        <begin position="316"/>
        <end position="328"/>
    </location>
</feature>
<dbReference type="PANTHER" id="PTHR13135:SF0">
    <property type="entry name" value="PHOSPHORYLATED ADAPTER RNA EXPORT PROTEIN"/>
    <property type="match status" value="1"/>
</dbReference>
<name>A0AAV6M2M4_9ROSI</name>
<dbReference type="EMBL" id="JAGKQH010000017">
    <property type="protein sequence ID" value="KAG6574787.1"/>
    <property type="molecule type" value="Genomic_DNA"/>
</dbReference>
<feature type="region of interest" description="Disordered" evidence="1">
    <location>
        <begin position="113"/>
        <end position="151"/>
    </location>
</feature>
<feature type="compositionally biased region" description="Polar residues" evidence="1">
    <location>
        <begin position="113"/>
        <end position="123"/>
    </location>
</feature>
<comment type="caution">
    <text evidence="3">The sequence shown here is derived from an EMBL/GenBank/DDBJ whole genome shotgun (WGS) entry which is preliminary data.</text>
</comment>
<feature type="compositionally biased region" description="Basic residues" evidence="1">
    <location>
        <begin position="131"/>
        <end position="145"/>
    </location>
</feature>
<feature type="compositionally biased region" description="Basic and acidic residues" evidence="1">
    <location>
        <begin position="294"/>
        <end position="308"/>
    </location>
</feature>
<evidence type="ECO:0000313" key="4">
    <source>
        <dbReference type="Proteomes" id="UP000685013"/>
    </source>
</evidence>
<feature type="region of interest" description="Disordered" evidence="1">
    <location>
        <begin position="25"/>
        <end position="44"/>
    </location>
</feature>
<evidence type="ECO:0000256" key="1">
    <source>
        <dbReference type="SAM" id="MobiDB-lite"/>
    </source>
</evidence>
<proteinExistence type="predicted"/>
<dbReference type="Pfam" id="PF10258">
    <property type="entry name" value="PHAX_RNA-bd"/>
    <property type="match status" value="1"/>
</dbReference>
<dbReference type="PANTHER" id="PTHR13135">
    <property type="entry name" value="CYTOSOLIC RESINIFERATOXIN BINDING PROTEIN RBP-26"/>
    <property type="match status" value="1"/>
</dbReference>
<accession>A0AAV6M2M4</accession>
<feature type="non-terminal residue" evidence="3">
    <location>
        <position position="1"/>
    </location>
</feature>
<dbReference type="GO" id="GO:0006408">
    <property type="term" value="P:snRNA export from nucleus"/>
    <property type="evidence" value="ECO:0007669"/>
    <property type="project" value="InterPro"/>
</dbReference>
<feature type="domain" description="Phosphorylated adapter RNA export protein RNA-binding" evidence="2">
    <location>
        <begin position="161"/>
        <end position="240"/>
    </location>
</feature>
<dbReference type="InterPro" id="IPR019385">
    <property type="entry name" value="PHAX_RNA-binding_domain"/>
</dbReference>
<feature type="region of interest" description="Disordered" evidence="1">
    <location>
        <begin position="272"/>
        <end position="328"/>
    </location>
</feature>
<gene>
    <name evidence="3" type="ORF">SDJN03_25426</name>
</gene>
<protein>
    <recommendedName>
        <fullName evidence="2">Phosphorylated adapter RNA export protein RNA-binding domain-containing protein</fullName>
    </recommendedName>
</protein>
<feature type="compositionally biased region" description="Polar residues" evidence="1">
    <location>
        <begin position="272"/>
        <end position="293"/>
    </location>
</feature>
<dbReference type="AlphaFoldDB" id="A0AAV6M2M4"/>
<dbReference type="Proteomes" id="UP000685013">
    <property type="component" value="Chromosome 17"/>
</dbReference>
<sequence>MNQGKCSAPFYPVFPSSPIFVPASLLQPQPHAGTPSPPQSHPISIPSSLSISPLDFRLKLHRLLYYFLSPLSGRLMDGQENILEAIYEEDDLENDDVEMVDVEEGEFVEGNISTEKSSLTDVQAPSIDHKSKNRKRRSKKKKNKRKTYESGSNGTDINRFVLDACRRLKEKKSYMVYTAVGCLGVSALSELIKEVNAVQACGGQMTADGRRFRTGGGILWSIIKTREPNAYKEIMKRAKEFEKQFKQPNIRREATEIGKASSQEVLHLFSEGASQDQPDSIQSLTPEQNQSKESNFEEKRSSVHERLRVPVSYDDDILRENPKEEDTS</sequence>
<reference evidence="3 4" key="1">
    <citation type="journal article" date="2021" name="Hortic Res">
        <title>The domestication of Cucurbita argyrosperma as revealed by the genome of its wild relative.</title>
        <authorList>
            <person name="Barrera-Redondo J."/>
            <person name="Sanchez-de la Vega G."/>
            <person name="Aguirre-Liguori J.A."/>
            <person name="Castellanos-Morales G."/>
            <person name="Gutierrez-Guerrero Y.T."/>
            <person name="Aguirre-Dugua X."/>
            <person name="Aguirre-Planter E."/>
            <person name="Tenaillon M.I."/>
            <person name="Lira-Saade R."/>
            <person name="Eguiarte L.E."/>
        </authorList>
    </citation>
    <scope>NUCLEOTIDE SEQUENCE [LARGE SCALE GENOMIC DNA]</scope>
    <source>
        <strain evidence="3">JBR-2021</strain>
    </source>
</reference>